<dbReference type="Gene3D" id="3.90.1150.10">
    <property type="entry name" value="Aspartate Aminotransferase, domain 1"/>
    <property type="match status" value="1"/>
</dbReference>
<keyword evidence="4 8" id="KW-0808">Transferase</keyword>
<gene>
    <name evidence="10" type="primary">sufS</name>
    <name evidence="10" type="ORF">IMCC3135_28700</name>
</gene>
<protein>
    <recommendedName>
        <fullName evidence="3 8">Cysteine desulfurase</fullName>
        <ecNumber evidence="3 8">2.8.1.7</ecNumber>
    </recommendedName>
</protein>
<dbReference type="PROSITE" id="PS00595">
    <property type="entry name" value="AA_TRANSFER_CLASS_5"/>
    <property type="match status" value="1"/>
</dbReference>
<accession>A0A2Z2NWI8</accession>
<dbReference type="InterPro" id="IPR015421">
    <property type="entry name" value="PyrdxlP-dep_Trfase_major"/>
</dbReference>
<dbReference type="GO" id="GO:0031071">
    <property type="term" value="F:cysteine desulfurase activity"/>
    <property type="evidence" value="ECO:0007669"/>
    <property type="project" value="UniProtKB-UniRule"/>
</dbReference>
<dbReference type="RefSeq" id="WP_088920650.1">
    <property type="nucleotide sequence ID" value="NZ_CP018632.1"/>
</dbReference>
<comment type="function">
    <text evidence="8">Catalyzes the removal of elemental sulfur and selenium atoms from L-cysteine, L-cystine, L-selenocysteine, and L-selenocystine to produce L-alanine.</text>
</comment>
<dbReference type="EMBL" id="CP018632">
    <property type="protein sequence ID" value="ASJ75792.1"/>
    <property type="molecule type" value="Genomic_DNA"/>
</dbReference>
<evidence type="ECO:0000256" key="7">
    <source>
        <dbReference type="RuleBase" id="RU004504"/>
    </source>
</evidence>
<dbReference type="PANTHER" id="PTHR43586:SF8">
    <property type="entry name" value="CYSTEINE DESULFURASE 1, CHLOROPLASTIC"/>
    <property type="match status" value="1"/>
</dbReference>
<dbReference type="CDD" id="cd06453">
    <property type="entry name" value="SufS_like"/>
    <property type="match status" value="1"/>
</dbReference>
<dbReference type="SUPFAM" id="SSF53383">
    <property type="entry name" value="PLP-dependent transferases"/>
    <property type="match status" value="1"/>
</dbReference>
<evidence type="ECO:0000313" key="11">
    <source>
        <dbReference type="Proteomes" id="UP000250079"/>
    </source>
</evidence>
<dbReference type="Proteomes" id="UP000250079">
    <property type="component" value="Chromosome"/>
</dbReference>
<evidence type="ECO:0000259" key="9">
    <source>
        <dbReference type="Pfam" id="PF00266"/>
    </source>
</evidence>
<proteinExistence type="inferred from homology"/>
<organism evidence="10 11">
    <name type="scientific">Granulosicoccus antarcticus IMCC3135</name>
    <dbReference type="NCBI Taxonomy" id="1192854"/>
    <lineage>
        <taxon>Bacteria</taxon>
        <taxon>Pseudomonadati</taxon>
        <taxon>Pseudomonadota</taxon>
        <taxon>Gammaproteobacteria</taxon>
        <taxon>Chromatiales</taxon>
        <taxon>Granulosicoccaceae</taxon>
        <taxon>Granulosicoccus</taxon>
    </lineage>
</organism>
<dbReference type="AlphaFoldDB" id="A0A2Z2NWI8"/>
<dbReference type="NCBIfam" id="TIGR01979">
    <property type="entry name" value="sufS"/>
    <property type="match status" value="1"/>
</dbReference>
<dbReference type="PANTHER" id="PTHR43586">
    <property type="entry name" value="CYSTEINE DESULFURASE"/>
    <property type="match status" value="1"/>
</dbReference>
<dbReference type="InterPro" id="IPR010970">
    <property type="entry name" value="Cys_dSase_SufS"/>
</dbReference>
<feature type="domain" description="Aminotransferase class V" evidence="9">
    <location>
        <begin position="25"/>
        <end position="394"/>
    </location>
</feature>
<dbReference type="EC" id="2.8.1.7" evidence="3 8"/>
<dbReference type="InterPro" id="IPR015424">
    <property type="entry name" value="PyrdxlP-dep_Trfase"/>
</dbReference>
<dbReference type="Pfam" id="PF00266">
    <property type="entry name" value="Aminotran_5"/>
    <property type="match status" value="1"/>
</dbReference>
<dbReference type="GO" id="GO:0030170">
    <property type="term" value="F:pyridoxal phosphate binding"/>
    <property type="evidence" value="ECO:0007669"/>
    <property type="project" value="UniProtKB-UniRule"/>
</dbReference>
<comment type="similarity">
    <text evidence="2 8">Belongs to the class-V pyridoxal-phosphate-dependent aminotransferase family. Csd subfamily.</text>
</comment>
<reference evidence="10 11" key="1">
    <citation type="submission" date="2016-12" db="EMBL/GenBank/DDBJ databases">
        <authorList>
            <person name="Song W.-J."/>
            <person name="Kurnit D.M."/>
        </authorList>
    </citation>
    <scope>NUCLEOTIDE SEQUENCE [LARGE SCALE GENOMIC DNA]</scope>
    <source>
        <strain evidence="10 11">IMCC3135</strain>
    </source>
</reference>
<name>A0A2Z2NWI8_9GAMM</name>
<sequence>MSFDVQTLRAQFPILSTQVNGKPLIYLDNAATTQKPQVMIDALVGFYTQCNANVHRGAHALSDEATRRFENARNSVLTFMNATRREEVIWTKGTTEALNLVANGLSKKLEKNDEIVVTEMEHHANLVTWQQACEASGALLKVARISDSGELDMEHFESLLSERTRFVAFPHASNALGTLNPITAMTAMVKSRGDALVLVDGAQGIAHCEVDVQAIGCDFYAFSGHKLFGPTGIGVLWGRYDVLETWPVWQTGGEMISTVDYQHATWGELPYRLEAGTPNIAGAIGLGAAVEWFTKQDFAALRQHESEVLKYAMELGSEFPGMTLVGTAREKVGVMSFLVDGTHPGDLGFILDQQGVAIRTGDHCAQPLMKRLGVGGTARVSLSIYNTVEDIDALFVALKKAQQMLT</sequence>
<comment type="cofactor">
    <cofactor evidence="1 7">
        <name>pyridoxal 5'-phosphate</name>
        <dbReference type="ChEBI" id="CHEBI:597326"/>
    </cofactor>
</comment>
<evidence type="ECO:0000256" key="8">
    <source>
        <dbReference type="RuleBase" id="RU004506"/>
    </source>
</evidence>
<dbReference type="Gene3D" id="3.40.640.10">
    <property type="entry name" value="Type I PLP-dependent aspartate aminotransferase-like (Major domain)"/>
    <property type="match status" value="1"/>
</dbReference>
<evidence type="ECO:0000256" key="2">
    <source>
        <dbReference type="ARBA" id="ARBA00010447"/>
    </source>
</evidence>
<keyword evidence="5 8" id="KW-0663">Pyridoxal phosphate</keyword>
<evidence type="ECO:0000256" key="3">
    <source>
        <dbReference type="ARBA" id="ARBA00012239"/>
    </source>
</evidence>
<dbReference type="InterPro" id="IPR020578">
    <property type="entry name" value="Aminotrans_V_PyrdxlP_BS"/>
</dbReference>
<dbReference type="GO" id="GO:0006534">
    <property type="term" value="P:cysteine metabolic process"/>
    <property type="evidence" value="ECO:0007669"/>
    <property type="project" value="UniProtKB-UniRule"/>
</dbReference>
<dbReference type="InterPro" id="IPR000192">
    <property type="entry name" value="Aminotrans_V_dom"/>
</dbReference>
<keyword evidence="11" id="KW-1185">Reference proteome</keyword>
<evidence type="ECO:0000256" key="4">
    <source>
        <dbReference type="ARBA" id="ARBA00022679"/>
    </source>
</evidence>
<comment type="catalytic activity">
    <reaction evidence="6 8">
        <text>(sulfur carrier)-H + L-cysteine = (sulfur carrier)-SH + L-alanine</text>
        <dbReference type="Rhea" id="RHEA:43892"/>
        <dbReference type="Rhea" id="RHEA-COMP:14737"/>
        <dbReference type="Rhea" id="RHEA-COMP:14739"/>
        <dbReference type="ChEBI" id="CHEBI:29917"/>
        <dbReference type="ChEBI" id="CHEBI:35235"/>
        <dbReference type="ChEBI" id="CHEBI:57972"/>
        <dbReference type="ChEBI" id="CHEBI:64428"/>
        <dbReference type="EC" id="2.8.1.7"/>
    </reaction>
</comment>
<dbReference type="OrthoDB" id="9808002at2"/>
<dbReference type="KEGG" id="gai:IMCC3135_28700"/>
<evidence type="ECO:0000256" key="1">
    <source>
        <dbReference type="ARBA" id="ARBA00001933"/>
    </source>
</evidence>
<dbReference type="InterPro" id="IPR015422">
    <property type="entry name" value="PyrdxlP-dep_Trfase_small"/>
</dbReference>
<evidence type="ECO:0000256" key="6">
    <source>
        <dbReference type="ARBA" id="ARBA00050776"/>
    </source>
</evidence>
<evidence type="ECO:0000313" key="10">
    <source>
        <dbReference type="EMBL" id="ASJ75792.1"/>
    </source>
</evidence>
<evidence type="ECO:0000256" key="5">
    <source>
        <dbReference type="ARBA" id="ARBA00022898"/>
    </source>
</evidence>